<evidence type="ECO:0008006" key="3">
    <source>
        <dbReference type="Google" id="ProtNLM"/>
    </source>
</evidence>
<dbReference type="RefSeq" id="WP_135281393.1">
    <property type="nucleotide sequence ID" value="NZ_SRIO01000005.1"/>
</dbReference>
<dbReference type="InterPro" id="IPR011009">
    <property type="entry name" value="Kinase-like_dom_sf"/>
</dbReference>
<dbReference type="SUPFAM" id="SSF56112">
    <property type="entry name" value="Protein kinase-like (PK-like)"/>
    <property type="match status" value="1"/>
</dbReference>
<organism evidence="1 2">
    <name type="scientific">Candidatus Macondimonas diazotrophica</name>
    <dbReference type="NCBI Taxonomy" id="2305248"/>
    <lineage>
        <taxon>Bacteria</taxon>
        <taxon>Pseudomonadati</taxon>
        <taxon>Pseudomonadota</taxon>
        <taxon>Gammaproteobacteria</taxon>
        <taxon>Chromatiales</taxon>
        <taxon>Ectothiorhodospiraceae</taxon>
        <taxon>Candidatus Macondimonas</taxon>
    </lineage>
</organism>
<sequence>MKAGAGDALAVSPAEKRAFLCQGGVLSEDDSAPVQVVETRSSWVFLTNVGAYKLKKPLRSRMIDLTSVAARGRNATLELHLNRRLAPTVYTGLLPLICDRSGLRVGPVVASPTDGPLDPAHVVDWLVGMHRLPAARMLDRLIGDGRLDDAVVEGIGVHLGDFYRAQPALPLNPGVYVEGLRRTIDGEGAILATAPEWVDAERLSAALRRQREFLNRRGLLLAERASAGRIIEGHGDLRPEHVCCLEPPVIFDCLEFSRELRMLDAVDELAYLGLECARLGQPGTLEGLLAAYGACCEDDPPAELVRFYQRYRALVRAKLALWHLIDLPHDRPAKWRTRLETYLTIAAGP</sequence>
<comment type="caution">
    <text evidence="1">The sequence shown here is derived from an EMBL/GenBank/DDBJ whole genome shotgun (WGS) entry which is preliminary data.</text>
</comment>
<dbReference type="OrthoDB" id="9810277at2"/>
<accession>A0A4Z0FBB5</accession>
<name>A0A4Z0FBB5_9GAMM</name>
<gene>
    <name evidence="1" type="ORF">E4680_05525</name>
</gene>
<evidence type="ECO:0000313" key="2">
    <source>
        <dbReference type="Proteomes" id="UP000297890"/>
    </source>
</evidence>
<dbReference type="AlphaFoldDB" id="A0A4Z0FBB5"/>
<evidence type="ECO:0000313" key="1">
    <source>
        <dbReference type="EMBL" id="TFZ83093.1"/>
    </source>
</evidence>
<dbReference type="Proteomes" id="UP000297890">
    <property type="component" value="Unassembled WGS sequence"/>
</dbReference>
<proteinExistence type="predicted"/>
<dbReference type="EMBL" id="SRIO01000005">
    <property type="protein sequence ID" value="TFZ83093.1"/>
    <property type="molecule type" value="Genomic_DNA"/>
</dbReference>
<keyword evidence="2" id="KW-1185">Reference proteome</keyword>
<protein>
    <recommendedName>
        <fullName evidence="3">Aminoglycoside phosphotransferase domain-containing protein</fullName>
    </recommendedName>
</protein>
<reference evidence="1 2" key="1">
    <citation type="journal article" date="2019" name="ISME J.">
        <title>Candidatus Macondimonas diazotrophica, a novel gammaproteobacterial genus dominating crude-oil-contaminated coastal sediments.</title>
        <authorList>
            <person name="Karthikeyan S."/>
            <person name="Konstantinidis K."/>
        </authorList>
    </citation>
    <scope>NUCLEOTIDE SEQUENCE [LARGE SCALE GENOMIC DNA]</scope>
    <source>
        <strain evidence="1 2">KTK01</strain>
    </source>
</reference>